<proteinExistence type="predicted"/>
<feature type="region of interest" description="Disordered" evidence="2">
    <location>
        <begin position="114"/>
        <end position="133"/>
    </location>
</feature>
<evidence type="ECO:0000313" key="3">
    <source>
        <dbReference type="EMBL" id="GIL92147.1"/>
    </source>
</evidence>
<evidence type="ECO:0000256" key="2">
    <source>
        <dbReference type="SAM" id="MobiDB-lite"/>
    </source>
</evidence>
<dbReference type="OrthoDB" id="532959at2759"/>
<feature type="non-terminal residue" evidence="3">
    <location>
        <position position="1"/>
    </location>
</feature>
<sequence>YQYKYVTRGICDPSLSRYSGLLTFTARTARQRGGGAAAMADLFLMKRLEALDKEVMDIKTELKTTLEELRKNPRDTILHAERNRLVEALADLNAHRKNLKDKLSAEAISLGMVSTSEAGGTQPSTDDTGPAGASASCPVVSISGIDWLTWQGIGEALGLTIVPVSKAPLTALQVHETEPFSWQPQTEADPINCKAAVQYLNRMVPPPANQEWYDSSTKHDMLSRNLSMIELNGTSDVALCTSAAVRGNMPEYGLRIVVQLKKDKAELNPIELATELLTANLWSPSFKPIAVMTDLMDTWCMMWAAKERIKMYPCEGRAEAVGILRAFLEQERLKPDSGGIMPQQDNRGAEAEVGGLLDRPRLLSACGAREDVANLDDLLDFGDGLGLSDTDLHELRCYKQLRALQQLALQKQWRR</sequence>
<feature type="compositionally biased region" description="Polar residues" evidence="2">
    <location>
        <begin position="114"/>
        <end position="127"/>
    </location>
</feature>
<dbReference type="EMBL" id="BNCP01000073">
    <property type="protein sequence ID" value="GIL92147.1"/>
    <property type="molecule type" value="Genomic_DNA"/>
</dbReference>
<dbReference type="Proteomes" id="UP000747110">
    <property type="component" value="Unassembled WGS sequence"/>
</dbReference>
<evidence type="ECO:0000313" key="4">
    <source>
        <dbReference type="Proteomes" id="UP000747110"/>
    </source>
</evidence>
<organism evidence="3 4">
    <name type="scientific">Volvox reticuliferus</name>
    <dbReference type="NCBI Taxonomy" id="1737510"/>
    <lineage>
        <taxon>Eukaryota</taxon>
        <taxon>Viridiplantae</taxon>
        <taxon>Chlorophyta</taxon>
        <taxon>core chlorophytes</taxon>
        <taxon>Chlorophyceae</taxon>
        <taxon>CS clade</taxon>
        <taxon>Chlamydomonadales</taxon>
        <taxon>Volvocaceae</taxon>
        <taxon>Volvox</taxon>
    </lineage>
</organism>
<accession>A0A8J4CZE1</accession>
<dbReference type="AlphaFoldDB" id="A0A8J4CZE1"/>
<evidence type="ECO:0000256" key="1">
    <source>
        <dbReference type="SAM" id="Coils"/>
    </source>
</evidence>
<keyword evidence="4" id="KW-1185">Reference proteome</keyword>
<protein>
    <submittedName>
        <fullName evidence="3">Uncharacterized protein</fullName>
    </submittedName>
</protein>
<reference evidence="3" key="1">
    <citation type="journal article" date="2021" name="Proc. Natl. Acad. Sci. U.S.A.">
        <title>Three genomes in the algal genus Volvox reveal the fate of a haploid sex-determining region after a transition to homothallism.</title>
        <authorList>
            <person name="Yamamoto K."/>
            <person name="Hamaji T."/>
            <person name="Kawai-Toyooka H."/>
            <person name="Matsuzaki R."/>
            <person name="Takahashi F."/>
            <person name="Nishimura Y."/>
            <person name="Kawachi M."/>
            <person name="Noguchi H."/>
            <person name="Minakuchi Y."/>
            <person name="Umen J.G."/>
            <person name="Toyoda A."/>
            <person name="Nozaki H."/>
        </authorList>
    </citation>
    <scope>NUCLEOTIDE SEQUENCE</scope>
    <source>
        <strain evidence="3">NIES-3786</strain>
    </source>
</reference>
<name>A0A8J4CZE1_9CHLO</name>
<gene>
    <name evidence="3" type="ORF">Vretifemale_19712</name>
</gene>
<comment type="caution">
    <text evidence="3">The sequence shown here is derived from an EMBL/GenBank/DDBJ whole genome shotgun (WGS) entry which is preliminary data.</text>
</comment>
<feature type="coiled-coil region" evidence="1">
    <location>
        <begin position="48"/>
        <end position="102"/>
    </location>
</feature>
<keyword evidence="1" id="KW-0175">Coiled coil</keyword>